<dbReference type="Proteomes" id="UP001195483">
    <property type="component" value="Unassembled WGS sequence"/>
</dbReference>
<accession>A0AAE0TGV5</accession>
<reference evidence="1" key="1">
    <citation type="journal article" date="2021" name="Genome Biol. Evol.">
        <title>A High-Quality Reference Genome for a Parasitic Bivalve with Doubly Uniparental Inheritance (Bivalvia: Unionida).</title>
        <authorList>
            <person name="Smith C.H."/>
        </authorList>
    </citation>
    <scope>NUCLEOTIDE SEQUENCE</scope>
    <source>
        <strain evidence="1">CHS0354</strain>
    </source>
</reference>
<proteinExistence type="predicted"/>
<reference evidence="1" key="3">
    <citation type="submission" date="2023-05" db="EMBL/GenBank/DDBJ databases">
        <authorList>
            <person name="Smith C.H."/>
        </authorList>
    </citation>
    <scope>NUCLEOTIDE SEQUENCE</scope>
    <source>
        <strain evidence="1">CHS0354</strain>
        <tissue evidence="1">Mantle</tissue>
    </source>
</reference>
<evidence type="ECO:0000313" key="1">
    <source>
        <dbReference type="EMBL" id="KAK3609724.1"/>
    </source>
</evidence>
<gene>
    <name evidence="1" type="ORF">CHS0354_011416</name>
</gene>
<sequence length="150" mass="17610">MFTYENERKLMDQMTGVDVKTVKALVQLPNDQDDRRVNGDPLADQTLAKSYENIFTCKSVNKTYLSVEKLMRMKRKRITADDFSYICKVNGRLSATCQEGERKFMMFAIVDRNNDPRLQMVLRKVRKKKQEGKRGVHKMKNTVIRKNLLK</sequence>
<protein>
    <submittedName>
        <fullName evidence="1">Uncharacterized protein</fullName>
    </submittedName>
</protein>
<organism evidence="1 2">
    <name type="scientific">Potamilus streckersoni</name>
    <dbReference type="NCBI Taxonomy" id="2493646"/>
    <lineage>
        <taxon>Eukaryota</taxon>
        <taxon>Metazoa</taxon>
        <taxon>Spiralia</taxon>
        <taxon>Lophotrochozoa</taxon>
        <taxon>Mollusca</taxon>
        <taxon>Bivalvia</taxon>
        <taxon>Autobranchia</taxon>
        <taxon>Heteroconchia</taxon>
        <taxon>Palaeoheterodonta</taxon>
        <taxon>Unionida</taxon>
        <taxon>Unionoidea</taxon>
        <taxon>Unionidae</taxon>
        <taxon>Ambleminae</taxon>
        <taxon>Lampsilini</taxon>
        <taxon>Potamilus</taxon>
    </lineage>
</organism>
<dbReference type="AlphaFoldDB" id="A0AAE0TGV5"/>
<evidence type="ECO:0000313" key="2">
    <source>
        <dbReference type="Proteomes" id="UP001195483"/>
    </source>
</evidence>
<reference evidence="1" key="2">
    <citation type="journal article" date="2021" name="Genome Biol. Evol.">
        <title>Developing a high-quality reference genome for a parasitic bivalve with doubly uniparental inheritance (Bivalvia: Unionida).</title>
        <authorList>
            <person name="Smith C.H."/>
        </authorList>
    </citation>
    <scope>NUCLEOTIDE SEQUENCE</scope>
    <source>
        <strain evidence="1">CHS0354</strain>
        <tissue evidence="1">Mantle</tissue>
    </source>
</reference>
<dbReference type="EMBL" id="JAEAOA010000707">
    <property type="protein sequence ID" value="KAK3609724.1"/>
    <property type="molecule type" value="Genomic_DNA"/>
</dbReference>
<name>A0AAE0TGV5_9BIVA</name>
<comment type="caution">
    <text evidence="1">The sequence shown here is derived from an EMBL/GenBank/DDBJ whole genome shotgun (WGS) entry which is preliminary data.</text>
</comment>
<keyword evidence="2" id="KW-1185">Reference proteome</keyword>